<dbReference type="CDD" id="cd09329">
    <property type="entry name" value="LIM3_abLIM"/>
    <property type="match status" value="1"/>
</dbReference>
<feature type="region of interest" description="Disordered" evidence="9">
    <location>
        <begin position="496"/>
        <end position="554"/>
    </location>
</feature>
<dbReference type="GO" id="GO:0051015">
    <property type="term" value="F:actin filament binding"/>
    <property type="evidence" value="ECO:0007669"/>
    <property type="project" value="TreeGrafter"/>
</dbReference>
<dbReference type="PANTHER" id="PTHR24213:SF9">
    <property type="entry name" value="UNCOORDINATED 115A, ISOFORM B-RELATED"/>
    <property type="match status" value="1"/>
</dbReference>
<dbReference type="CDD" id="cd09328">
    <property type="entry name" value="LIM2_abLIM"/>
    <property type="match status" value="1"/>
</dbReference>
<feature type="domain" description="LIM zinc-binding" evidence="10">
    <location>
        <begin position="65"/>
        <end position="124"/>
    </location>
</feature>
<dbReference type="Pfam" id="PF02209">
    <property type="entry name" value="VHP"/>
    <property type="match status" value="1"/>
</dbReference>
<feature type="compositionally biased region" description="Polar residues" evidence="9">
    <location>
        <begin position="349"/>
        <end position="375"/>
    </location>
</feature>
<feature type="region of interest" description="Disordered" evidence="9">
    <location>
        <begin position="325"/>
        <end position="389"/>
    </location>
</feature>
<evidence type="ECO:0000313" key="12">
    <source>
        <dbReference type="Proteomes" id="UP000504635"/>
    </source>
</evidence>
<dbReference type="FunFam" id="2.10.110.10:FF:000003">
    <property type="entry name" value="actin-binding LIM protein 1 isoform X1"/>
    <property type="match status" value="1"/>
</dbReference>
<dbReference type="PROSITE" id="PS50023">
    <property type="entry name" value="LIM_DOMAIN_2"/>
    <property type="match status" value="3"/>
</dbReference>
<evidence type="ECO:0000256" key="7">
    <source>
        <dbReference type="ARBA" id="ARBA00023038"/>
    </source>
</evidence>
<keyword evidence="3" id="KW-0597">Phosphoprotein</keyword>
<protein>
    <submittedName>
        <fullName evidence="13 14">Actin-binding LIM protein 3 isoform X1</fullName>
    </submittedName>
</protein>
<dbReference type="SUPFAM" id="SSF47050">
    <property type="entry name" value="VHP, Villin headpiece domain"/>
    <property type="match status" value="1"/>
</dbReference>
<dbReference type="GO" id="GO:0007010">
    <property type="term" value="P:cytoskeleton organization"/>
    <property type="evidence" value="ECO:0007669"/>
    <property type="project" value="InterPro"/>
</dbReference>
<dbReference type="Gene3D" id="2.10.110.10">
    <property type="entry name" value="Cysteine Rich Protein"/>
    <property type="match status" value="4"/>
</dbReference>
<dbReference type="KEGG" id="soy:115877719"/>
<dbReference type="Pfam" id="PF00412">
    <property type="entry name" value="LIM"/>
    <property type="match status" value="4"/>
</dbReference>
<dbReference type="Pfam" id="PF16182">
    <property type="entry name" value="AbLIM_anchor"/>
    <property type="match status" value="1"/>
</dbReference>
<keyword evidence="12" id="KW-1185">Reference proteome</keyword>
<feature type="domain" description="HP" evidence="11">
    <location>
        <begin position="771"/>
        <end position="836"/>
    </location>
</feature>
<dbReference type="InterPro" id="IPR003128">
    <property type="entry name" value="Villin_headpiece"/>
</dbReference>
<dbReference type="SMART" id="SM00132">
    <property type="entry name" value="LIM"/>
    <property type="match status" value="4"/>
</dbReference>
<name>A0A6J2XFE7_SITOR</name>
<dbReference type="Gene3D" id="1.10.950.10">
    <property type="entry name" value="Villin headpiece domain"/>
    <property type="match status" value="1"/>
</dbReference>
<feature type="region of interest" description="Disordered" evidence="9">
    <location>
        <begin position="423"/>
        <end position="466"/>
    </location>
</feature>
<feature type="compositionally biased region" description="Basic and acidic residues" evidence="9">
    <location>
        <begin position="526"/>
        <end position="535"/>
    </location>
</feature>
<dbReference type="SMART" id="SM00153">
    <property type="entry name" value="VHP"/>
    <property type="match status" value="1"/>
</dbReference>
<evidence type="ECO:0000259" key="11">
    <source>
        <dbReference type="PROSITE" id="PS51089"/>
    </source>
</evidence>
<feature type="domain" description="LIM zinc-binding" evidence="10">
    <location>
        <begin position="125"/>
        <end position="184"/>
    </location>
</feature>
<keyword evidence="2" id="KW-0963">Cytoplasm</keyword>
<dbReference type="PROSITE" id="PS00478">
    <property type="entry name" value="LIM_DOMAIN_1"/>
    <property type="match status" value="2"/>
</dbReference>
<evidence type="ECO:0000256" key="9">
    <source>
        <dbReference type="SAM" id="MobiDB-lite"/>
    </source>
</evidence>
<dbReference type="FunFam" id="2.10.110.10:FF:000055">
    <property type="entry name" value="Actin binding LIM protein 1"/>
    <property type="match status" value="1"/>
</dbReference>
<dbReference type="InterPro" id="IPR032402">
    <property type="entry name" value="AbLIM_anchor"/>
</dbReference>
<proteinExistence type="predicted"/>
<dbReference type="RefSeq" id="XP_030749860.1">
    <property type="nucleotide sequence ID" value="XM_030894000.1"/>
</dbReference>
<dbReference type="InterPro" id="IPR036886">
    <property type="entry name" value="Villin_headpiece_dom_sf"/>
</dbReference>
<reference evidence="13 14" key="1">
    <citation type="submission" date="2025-04" db="UniProtKB">
        <authorList>
            <consortium name="RefSeq"/>
        </authorList>
    </citation>
    <scope>IDENTIFICATION</scope>
    <source>
        <tissue evidence="13 14">Gonads</tissue>
    </source>
</reference>
<feature type="domain" description="LIM zinc-binding" evidence="10">
    <location>
        <begin position="199"/>
        <end position="258"/>
    </location>
</feature>
<sequence>MKNKSKRNSLKIDGKVASDQLILSEKSGAVESKPPPLDKKKLLRLEKERLRAEKKFQEKIKKGKTYCQACKKKCSGEVLRVQDKYFHTSCFKCKACGSSLAQGGFFSKESAYYCTADYQRNFGTRCAECGDYVEGEVVTALGKTYHQKCFTCARCRQAFPSGEKVTYTGKEVLCQKCVQIPIRNATPKTSPSATSPSPNECAGCREDLKEGQVLVALDKSWHIWCFKCHSCSTVLHGEYMGKDGVPYCERDYQKQFGVKCAYCNRYISGKVLQAGDNHHFHPTCARCSKCGDPFGDGEEMYLQGGAVWHPRCGPGPQTEDGRILNGSEGQNGNITDTDVSTREFDRHSTSGASELQFSMRSRTPSLNGSLYSPTSMHRKHYTHSTYRTPSPGLILREYNKSGTLADDISRIYTYSYLTEEPTQGYLRRPIDPYDKPPTSPHFHRPSSQNSFRSSTGAGGKRYGSRSAMKVLVDSIRSETPRPKSPHMNNEEPIELSHYPAAKPPQPGEPPKIERDDFPAPPYPYTDPERRKRWSDSYKGVGESGDEDEVDGLTEKEIDDKKLKKEEQELSKIASGIGKVFLKNVKEREKIKQWKAAHLDPRNASRTPSANKEPTYRLRYDNPIGASPSRNLDHPRPFEEDDFDRSLSCRSSSMSRPSGWNYNVVSALRHVPKPGYGLAPRSHTFSSSAGSYPHIPGDYSFSGMGVKTHSTDFSCGKSDISTGSITDVETRMHSELGPVSYAVGRYGTGTSVGYGSQMRRSLPNMAHQMLISEPAKIYPYHLLVITNYRLPADVDRLNLERHLSDQEFEAIFQVPRTDFYRLPQWRRNELKRRARLF</sequence>
<keyword evidence="7 8" id="KW-0440">LIM domain</keyword>
<evidence type="ECO:0000256" key="5">
    <source>
        <dbReference type="ARBA" id="ARBA00022737"/>
    </source>
</evidence>
<dbReference type="Proteomes" id="UP000504635">
    <property type="component" value="Unplaced"/>
</dbReference>
<dbReference type="OrthoDB" id="1746725at2759"/>
<evidence type="ECO:0000256" key="4">
    <source>
        <dbReference type="ARBA" id="ARBA00022723"/>
    </source>
</evidence>
<dbReference type="GO" id="GO:0030032">
    <property type="term" value="P:lamellipodium assembly"/>
    <property type="evidence" value="ECO:0007669"/>
    <property type="project" value="TreeGrafter"/>
</dbReference>
<feature type="compositionally biased region" description="Polar residues" evidence="9">
    <location>
        <begin position="445"/>
        <end position="455"/>
    </location>
</feature>
<accession>A0A6J2XFE7</accession>
<feature type="compositionally biased region" description="Basic and acidic residues" evidence="9">
    <location>
        <begin position="339"/>
        <end position="348"/>
    </location>
</feature>
<keyword evidence="4 8" id="KW-0479">Metal-binding</keyword>
<evidence type="ECO:0000256" key="6">
    <source>
        <dbReference type="ARBA" id="ARBA00022833"/>
    </source>
</evidence>
<dbReference type="AlphaFoldDB" id="A0A6J2XFE7"/>
<keyword evidence="6 8" id="KW-0862">Zinc</keyword>
<comment type="subcellular location">
    <subcellularLocation>
        <location evidence="1">Cytoplasm</location>
    </subcellularLocation>
</comment>
<evidence type="ECO:0000256" key="1">
    <source>
        <dbReference type="ARBA" id="ARBA00004496"/>
    </source>
</evidence>
<dbReference type="CDD" id="cd09327">
    <property type="entry name" value="LIM1_abLIM"/>
    <property type="match status" value="1"/>
</dbReference>
<evidence type="ECO:0000313" key="13">
    <source>
        <dbReference type="RefSeq" id="XP_030749859.1"/>
    </source>
</evidence>
<evidence type="ECO:0000256" key="3">
    <source>
        <dbReference type="ARBA" id="ARBA00022553"/>
    </source>
</evidence>
<dbReference type="RefSeq" id="XP_030749859.1">
    <property type="nucleotide sequence ID" value="XM_030893999.1"/>
</dbReference>
<dbReference type="PANTHER" id="PTHR24213">
    <property type="entry name" value="ACTIN-BINDING LIM PROTEIN"/>
    <property type="match status" value="1"/>
</dbReference>
<dbReference type="GO" id="GO:0046872">
    <property type="term" value="F:metal ion binding"/>
    <property type="evidence" value="ECO:0007669"/>
    <property type="project" value="UniProtKB-KW"/>
</dbReference>
<dbReference type="SUPFAM" id="SSF57716">
    <property type="entry name" value="Glucocorticoid receptor-like (DNA-binding domain)"/>
    <property type="match status" value="6"/>
</dbReference>
<organism evidence="12 15">
    <name type="scientific">Sitophilus oryzae</name>
    <name type="common">Rice weevil</name>
    <name type="synonym">Curculio oryzae</name>
    <dbReference type="NCBI Taxonomy" id="7048"/>
    <lineage>
        <taxon>Eukaryota</taxon>
        <taxon>Metazoa</taxon>
        <taxon>Ecdysozoa</taxon>
        <taxon>Arthropoda</taxon>
        <taxon>Hexapoda</taxon>
        <taxon>Insecta</taxon>
        <taxon>Pterygota</taxon>
        <taxon>Neoptera</taxon>
        <taxon>Endopterygota</taxon>
        <taxon>Coleoptera</taxon>
        <taxon>Polyphaga</taxon>
        <taxon>Cucujiformia</taxon>
        <taxon>Curculionidae</taxon>
        <taxon>Dryophthorinae</taxon>
        <taxon>Sitophilus</taxon>
    </lineage>
</organism>
<evidence type="ECO:0000256" key="8">
    <source>
        <dbReference type="PROSITE-ProRule" id="PRU00125"/>
    </source>
</evidence>
<evidence type="ECO:0000313" key="14">
    <source>
        <dbReference type="RefSeq" id="XP_030749860.1"/>
    </source>
</evidence>
<gene>
    <name evidence="13 14 15" type="primary">LOC115877719</name>
</gene>
<evidence type="ECO:0000256" key="2">
    <source>
        <dbReference type="ARBA" id="ARBA00022490"/>
    </source>
</evidence>
<dbReference type="CDD" id="cd09330">
    <property type="entry name" value="LIM4_abLIM"/>
    <property type="match status" value="1"/>
</dbReference>
<dbReference type="FunFam" id="2.10.110.10:FF:000075">
    <property type="entry name" value="Actin-binding lim protein 1"/>
    <property type="match status" value="1"/>
</dbReference>
<feature type="region of interest" description="Disordered" evidence="9">
    <location>
        <begin position="595"/>
        <end position="643"/>
    </location>
</feature>
<keyword evidence="5" id="KW-0677">Repeat</keyword>
<feature type="compositionally biased region" description="Polar residues" evidence="9">
    <location>
        <begin position="327"/>
        <end position="338"/>
    </location>
</feature>
<evidence type="ECO:0000313" key="15">
    <source>
        <dbReference type="RefSeq" id="XP_030749861.1"/>
    </source>
</evidence>
<dbReference type="RefSeq" id="XP_030749861.1">
    <property type="nucleotide sequence ID" value="XM_030894001.1"/>
</dbReference>
<dbReference type="InterPro" id="IPR051618">
    <property type="entry name" value="Actin-binding_LIM"/>
</dbReference>
<evidence type="ECO:0000259" key="10">
    <source>
        <dbReference type="PROSITE" id="PS50023"/>
    </source>
</evidence>
<dbReference type="PROSITE" id="PS51089">
    <property type="entry name" value="HP"/>
    <property type="match status" value="1"/>
</dbReference>
<dbReference type="GeneID" id="115877719"/>
<dbReference type="GO" id="GO:0015629">
    <property type="term" value="C:actin cytoskeleton"/>
    <property type="evidence" value="ECO:0007669"/>
    <property type="project" value="TreeGrafter"/>
</dbReference>
<dbReference type="InterPro" id="IPR001781">
    <property type="entry name" value="Znf_LIM"/>
</dbReference>